<dbReference type="PANTHER" id="PTHR38340">
    <property type="entry name" value="S-LAYER PROTEIN"/>
    <property type="match status" value="1"/>
</dbReference>
<dbReference type="Proteomes" id="UP000572984">
    <property type="component" value="Unassembled WGS sequence"/>
</dbReference>
<reference evidence="4 5" key="1">
    <citation type="submission" date="2020-07" db="EMBL/GenBank/DDBJ databases">
        <title>Draft genome and description of Microvirga mediterraneensis Marseille-Q2068 sp. nov.</title>
        <authorList>
            <person name="Boxberger M."/>
        </authorList>
    </citation>
    <scope>NUCLEOTIDE SEQUENCE [LARGE SCALE GENOMIC DNA]</scope>
    <source>
        <strain evidence="4 5">Marseille-Q2068</strain>
    </source>
</reference>
<dbReference type="RefSeq" id="WP_181050973.1">
    <property type="nucleotide sequence ID" value="NZ_JACDXJ010000001.1"/>
</dbReference>
<dbReference type="GO" id="GO:0005576">
    <property type="term" value="C:extracellular region"/>
    <property type="evidence" value="ECO:0007669"/>
    <property type="project" value="UniProtKB-SubCell"/>
</dbReference>
<protein>
    <recommendedName>
        <fullName evidence="3">Cadherin domain-containing protein</fullName>
    </recommendedName>
</protein>
<gene>
    <name evidence="4" type="ORF">H0S73_04165</name>
</gene>
<dbReference type="EMBL" id="JACDXJ010000001">
    <property type="protein sequence ID" value="MBA1155325.1"/>
    <property type="molecule type" value="Genomic_DNA"/>
</dbReference>
<dbReference type="SUPFAM" id="SSF51120">
    <property type="entry name" value="beta-Roll"/>
    <property type="match status" value="5"/>
</dbReference>
<evidence type="ECO:0000256" key="2">
    <source>
        <dbReference type="ARBA" id="ARBA00022525"/>
    </source>
</evidence>
<comment type="subcellular location">
    <subcellularLocation>
        <location evidence="1">Secreted</location>
    </subcellularLocation>
</comment>
<organism evidence="4 5">
    <name type="scientific">Microvirga mediterraneensis</name>
    <dbReference type="NCBI Taxonomy" id="2754695"/>
    <lineage>
        <taxon>Bacteria</taxon>
        <taxon>Pseudomonadati</taxon>
        <taxon>Pseudomonadota</taxon>
        <taxon>Alphaproteobacteria</taxon>
        <taxon>Hyphomicrobiales</taxon>
        <taxon>Methylobacteriaceae</taxon>
        <taxon>Microvirga</taxon>
    </lineage>
</organism>
<feature type="domain" description="Cadherin" evidence="3">
    <location>
        <begin position="1530"/>
        <end position="1619"/>
    </location>
</feature>
<dbReference type="Gene3D" id="2.60.40.60">
    <property type="entry name" value="Cadherins"/>
    <property type="match status" value="1"/>
</dbReference>
<keyword evidence="2" id="KW-0964">Secreted</keyword>
<dbReference type="InterPro" id="IPR050557">
    <property type="entry name" value="RTX_toxin/Mannuronan_C5-epim"/>
</dbReference>
<evidence type="ECO:0000313" key="4">
    <source>
        <dbReference type="EMBL" id="MBA1155325.1"/>
    </source>
</evidence>
<comment type="caution">
    <text evidence="4">The sequence shown here is derived from an EMBL/GenBank/DDBJ whole genome shotgun (WGS) entry which is preliminary data.</text>
</comment>
<dbReference type="GO" id="GO:0005509">
    <property type="term" value="F:calcium ion binding"/>
    <property type="evidence" value="ECO:0007669"/>
    <property type="project" value="InterPro"/>
</dbReference>
<dbReference type="PROSITE" id="PS00330">
    <property type="entry name" value="HEMOLYSIN_CALCIUM"/>
    <property type="match status" value="5"/>
</dbReference>
<evidence type="ECO:0000259" key="3">
    <source>
        <dbReference type="PROSITE" id="PS50268"/>
    </source>
</evidence>
<name>A0A838BJH5_9HYPH</name>
<dbReference type="InterPro" id="IPR018511">
    <property type="entry name" value="Hemolysin-typ_Ca-bd_CS"/>
</dbReference>
<dbReference type="InterPro" id="IPR015919">
    <property type="entry name" value="Cadherin-like_sf"/>
</dbReference>
<evidence type="ECO:0000256" key="1">
    <source>
        <dbReference type="ARBA" id="ARBA00004613"/>
    </source>
</evidence>
<dbReference type="PANTHER" id="PTHR38340:SF1">
    <property type="entry name" value="S-LAYER PROTEIN"/>
    <property type="match status" value="1"/>
</dbReference>
<dbReference type="Gene3D" id="2.150.10.10">
    <property type="entry name" value="Serralysin-like metalloprotease, C-terminal"/>
    <property type="match status" value="6"/>
</dbReference>
<dbReference type="InterPro" id="IPR001343">
    <property type="entry name" value="Hemolysn_Ca-bd"/>
</dbReference>
<dbReference type="CDD" id="cd11304">
    <property type="entry name" value="Cadherin_repeat"/>
    <property type="match status" value="1"/>
</dbReference>
<dbReference type="GO" id="GO:0007156">
    <property type="term" value="P:homophilic cell adhesion via plasma membrane adhesion molecules"/>
    <property type="evidence" value="ECO:0007669"/>
    <property type="project" value="InterPro"/>
</dbReference>
<proteinExistence type="predicted"/>
<sequence length="1776" mass="182808">MSDITRPLEADEEPATEKVTTFGLAAAGNPSVITGDAGNNDLGSHSTTTATTIYGDLGYDTLRGGTGNDKLYGGEDDDLLIGWRGNDILDGGDGYNDTVSYETETGGAGIVINLTTDIWTYNGQTYASMTGKDSWGGIDTYANIESFVGSQGNDIINASDTLDQFVLNGGAGNDTLMGAGSNEWDKDYLIGGAGDDLLIGGIAYFQGNAAVRVDLATGIATGQGTDTLQSITHVIGSNSGDVLRAGNEAATLDGAAGNDTLYGSAGNDELYVGSGVDVIYGSAGSDLIYANGATTLRYDQIVLLNAQGKNIAGAISADLAQGYVSKYDNVPNSSFPKYGEDRIYSSAADLVGTQYSDTVRGNALNNHLFGLGGNDSISGFDGNDMLTGDSGSDTLVGGTGDDTLDGGINNDLLKGEDGHDHLLAGSGRDTLDGGNGNDTLDGGVGADSMVGGAGNDVYYVDNLRDSVTELANGGTDTVYISVSGFDHLKLANIENVILVGEGSIDYSNRAPTILGASGPTRVTVADTGIVNPFAGLTIDDNGSWVTVTVKMNQLPGYALGTFGNLGTGVYDRLSGTYTVSGDIATVQASLRGLQFSPNASPNATSAGAAGSMTSDSFTISVVDDRGIASVPNSNISVDVVAQNRAPILIAPTAAYTMSDTDNVNLVTPFANIELIDPNLSDVVTARIALDSPAKGALISTGGTYDAATGIYTVTGWAGDVRATLRALKFNPTDRTADGIETTQFTITVTDAAGASSGPISTIKVNSVHGTAPANSAPVVSGSDTLSYGVSGPIAAFTKLTISDSSPTVTATVAMNDRNYGTFVNLGTGAYDAVAGTYTVSGTAAQVQAAIRALKFDALKTATVKFTITVTDGSLTTTNTNFTLNPTMPNQAPTIQAQPTTVRIADNEEDDLATPFAGVVLDDPEATANNSYVQLRVYLDDPSKGVFVPGKGGTIMSNTDPVNGYYYYTISGKVQDVQAALRALEYNPRTRQGAENGSVEVSTFTIKLYDASLLTATNTNVRVESVHGALPNAAPIIEGAEAPVAVTIADTDIASPFANVTITDDSATVTVTITMDTASKGEFTNWVIGTYNRIAGTYTVSGTIAEVQAAIQALQFNPADRPDAQVGSVETTNFTISVWDGAYATTNANVSVSATATNRAPTLEAPVHVATIADDEETNLAAPFSGVTIGDTNANDIVTVTITLDSADKGVLVPVNGGVYDEVTGIFTITGSVADVQAAVHALLYNPALRSGAENGSVETSHFTIVVTDAGGLSTAPSTTISVDSVHREIQQNQAPVIGGVDTPVAVTIADTDLASPFGNVTITDDGAWVTVTVSMDLASKGEFTNWVIGSYDRNAGTYTVSGTAAEVQAAIQALKFNPADRIAPVGSAQTTNFTISIVDDQETAGQPVSNISVTSLAGNIAPAAPLLTGGSISDMAIAGSQVGTLSAADPNGDAITYIFSQALDGSNGLISADGRFEIVNNLVVVRDPKLIQVSQNTTFTYSVIAEDGHGGQASGTISIAVADINKAPTDPQLSKTIVQENVAEGYVIGLVSATDPNGTTLTYTLLNDAGGSVELVGDQLRVKDATKIDFEQNSQFAITIAVSDGLETVNKTFTITVEDQRREDVVGNGGDNVIRGGAGNDTLSGAGGNDTLHGGEGRDLLTGGTGADTFVFDTAVMKTAADSILDFSLADGDRICLSQKIFNSVGLGQLTANAFALGTEARDQDDRIIYDQTTGRLFYDVDGTGSASKDIKPILFAIINENGVKPALTHASFYII</sequence>
<dbReference type="GO" id="GO:0016020">
    <property type="term" value="C:membrane"/>
    <property type="evidence" value="ECO:0007669"/>
    <property type="project" value="InterPro"/>
</dbReference>
<dbReference type="InterPro" id="IPR011049">
    <property type="entry name" value="Serralysin-like_metalloprot_C"/>
</dbReference>
<dbReference type="SUPFAM" id="SSF49313">
    <property type="entry name" value="Cadherin-like"/>
    <property type="match status" value="1"/>
</dbReference>
<dbReference type="PROSITE" id="PS50268">
    <property type="entry name" value="CADHERIN_2"/>
    <property type="match status" value="2"/>
</dbReference>
<feature type="domain" description="Cadherin" evidence="3">
    <location>
        <begin position="1431"/>
        <end position="1533"/>
    </location>
</feature>
<evidence type="ECO:0000313" key="5">
    <source>
        <dbReference type="Proteomes" id="UP000572984"/>
    </source>
</evidence>
<accession>A0A838BJH5</accession>
<dbReference type="InterPro" id="IPR002126">
    <property type="entry name" value="Cadherin-like_dom"/>
</dbReference>
<keyword evidence="5" id="KW-1185">Reference proteome</keyword>
<dbReference type="PRINTS" id="PR00313">
    <property type="entry name" value="CABNDNGRPT"/>
</dbReference>
<dbReference type="Pfam" id="PF00353">
    <property type="entry name" value="HemolysinCabind"/>
    <property type="match status" value="7"/>
</dbReference>